<dbReference type="EMBL" id="VSWD01000009">
    <property type="protein sequence ID" value="KAK3094028.1"/>
    <property type="molecule type" value="Genomic_DNA"/>
</dbReference>
<feature type="region of interest" description="Disordered" evidence="1">
    <location>
        <begin position="232"/>
        <end position="329"/>
    </location>
</feature>
<proteinExistence type="predicted"/>
<comment type="caution">
    <text evidence="2">The sequence shown here is derived from an EMBL/GenBank/DDBJ whole genome shotgun (WGS) entry which is preliminary data.</text>
</comment>
<sequence>MENTVRPQTPENHVVEEDMITPVQNKRGNLESSLKVFSNSDTSVTPTPSTASYRENVKDTSSDSSDADKSDTKGPNTTIGSVDFNLNMTSDPTLFSTPYPSRNTKEASSGMSYDISMMELNDIENKLQKEPKEIGKGGISFEIRDDVVSGGTLLTSVSKTVSNSEYHVSRTRSYQDVGETEKIKLQRPASFKEDYSTSGSNMENDNTLDWSGKRLVRAGSFSEIAQDAEQDWVDHNRIDKDENEDSSIGNNRDLNSSEESLEQSERKGLSKPTMFRARENLANLSSENSDSLQSITSSSRGSTPPPPYTANGNEDQGLGTSPESSPIKVPLNINDLNTSGLIDVIPTDTSINTDNSVVTSTVESNSNFAVTVESSHGDEADC</sequence>
<dbReference type="Proteomes" id="UP001186944">
    <property type="component" value="Unassembled WGS sequence"/>
</dbReference>
<feature type="compositionally biased region" description="Polar residues" evidence="1">
    <location>
        <begin position="196"/>
        <end position="208"/>
    </location>
</feature>
<accession>A0AA89BXG6</accession>
<gene>
    <name evidence="2" type="ORF">FSP39_023164</name>
</gene>
<protein>
    <submittedName>
        <fullName evidence="2">Uncharacterized protein</fullName>
    </submittedName>
</protein>
<feature type="region of interest" description="Disordered" evidence="1">
    <location>
        <begin position="1"/>
        <end position="85"/>
    </location>
</feature>
<feature type="compositionally biased region" description="Polar residues" evidence="1">
    <location>
        <begin position="22"/>
        <end position="53"/>
    </location>
</feature>
<evidence type="ECO:0000313" key="3">
    <source>
        <dbReference type="Proteomes" id="UP001186944"/>
    </source>
</evidence>
<feature type="region of interest" description="Disordered" evidence="1">
    <location>
        <begin position="185"/>
        <end position="208"/>
    </location>
</feature>
<feature type="compositionally biased region" description="Low complexity" evidence="1">
    <location>
        <begin position="291"/>
        <end position="302"/>
    </location>
</feature>
<evidence type="ECO:0000313" key="2">
    <source>
        <dbReference type="EMBL" id="KAK3094028.1"/>
    </source>
</evidence>
<evidence type="ECO:0000256" key="1">
    <source>
        <dbReference type="SAM" id="MobiDB-lite"/>
    </source>
</evidence>
<feature type="compositionally biased region" description="Polar residues" evidence="1">
    <location>
        <begin position="74"/>
        <end position="85"/>
    </location>
</feature>
<dbReference type="AlphaFoldDB" id="A0AA89BXG6"/>
<reference evidence="2" key="1">
    <citation type="submission" date="2019-08" db="EMBL/GenBank/DDBJ databases">
        <title>The improved chromosome-level genome for the pearl oyster Pinctada fucata martensii using PacBio sequencing and Hi-C.</title>
        <authorList>
            <person name="Zheng Z."/>
        </authorList>
    </citation>
    <scope>NUCLEOTIDE SEQUENCE</scope>
    <source>
        <strain evidence="2">ZZ-2019</strain>
        <tissue evidence="2">Adductor muscle</tissue>
    </source>
</reference>
<feature type="compositionally biased region" description="Basic and acidic residues" evidence="1">
    <location>
        <begin position="185"/>
        <end position="195"/>
    </location>
</feature>
<feature type="compositionally biased region" description="Polar residues" evidence="1">
    <location>
        <begin position="1"/>
        <end position="11"/>
    </location>
</feature>
<keyword evidence="3" id="KW-1185">Reference proteome</keyword>
<organism evidence="2 3">
    <name type="scientific">Pinctada imbricata</name>
    <name type="common">Atlantic pearl-oyster</name>
    <name type="synonym">Pinctada martensii</name>
    <dbReference type="NCBI Taxonomy" id="66713"/>
    <lineage>
        <taxon>Eukaryota</taxon>
        <taxon>Metazoa</taxon>
        <taxon>Spiralia</taxon>
        <taxon>Lophotrochozoa</taxon>
        <taxon>Mollusca</taxon>
        <taxon>Bivalvia</taxon>
        <taxon>Autobranchia</taxon>
        <taxon>Pteriomorphia</taxon>
        <taxon>Pterioida</taxon>
        <taxon>Pterioidea</taxon>
        <taxon>Pteriidae</taxon>
        <taxon>Pinctada</taxon>
    </lineage>
</organism>
<name>A0AA89BXG6_PINIB</name>
<feature type="compositionally biased region" description="Basic and acidic residues" evidence="1">
    <location>
        <begin position="55"/>
        <end position="72"/>
    </location>
</feature>
<feature type="compositionally biased region" description="Polar residues" evidence="1">
    <location>
        <begin position="310"/>
        <end position="324"/>
    </location>
</feature>